<keyword evidence="2 4" id="KW-0560">Oxidoreductase</keyword>
<evidence type="ECO:0000259" key="5">
    <source>
        <dbReference type="Pfam" id="PF00171"/>
    </source>
</evidence>
<dbReference type="PROSITE" id="PS00687">
    <property type="entry name" value="ALDEHYDE_DEHYDR_GLU"/>
    <property type="match status" value="1"/>
</dbReference>
<dbReference type="Gene3D" id="3.40.605.10">
    <property type="entry name" value="Aldehyde Dehydrogenase, Chain A, domain 1"/>
    <property type="match status" value="1"/>
</dbReference>
<keyword evidence="8" id="KW-1185">Reference proteome</keyword>
<dbReference type="InterPro" id="IPR015590">
    <property type="entry name" value="Aldehyde_DH_dom"/>
</dbReference>
<comment type="similarity">
    <text evidence="1 4">Belongs to the aldehyde dehydrogenase family.</text>
</comment>
<feature type="domain" description="Aldehyde dehydrogenase" evidence="5">
    <location>
        <begin position="537"/>
        <end position="687"/>
    </location>
</feature>
<dbReference type="SUPFAM" id="SSF53720">
    <property type="entry name" value="ALDH-like"/>
    <property type="match status" value="1"/>
</dbReference>
<sequence length="987" mass="108548">MGWVVHYEDVSAAFLQGKELPRTEKVYVRVPAGYPEEVAEFLLAGLEGGSRPDLVQLTKAGFGLPESPRLWYLEYKDTIEDLGLRELALVPGLFRAFHPDGTLRAMASVHVDDTRYAGDESSQVLWDALHQKLKFGKLRRATEGWPDGWQKFCGPWEKQCPTTCEMWVSMQEYVKSIPLARGRDEKTLPAANAKGSSTPTASGDDKVVIEMMHDQITGVHEEPELSPEERKLIGSIVGQLNWAARQGRYDLSFVSSMVQQLAGQGRAEALKWVNSAVRRAREGCDCVIRRFPCALDEMLIVSVSDAAYGAMPNGGSQGGTLVMIADPAILAGPGPVYIVEATSSKIQRVVRCSMSAEVSSLATAFEHGDYVRAVWAELVDHTFKLGQWKLSAAKWRHLLVTDAKTGYDAIASEVLPSDRKIAIDVGVLREGLLEPCSENYIRWVPGSEMPGDGLTKWAHNQVLTKVMCSGEWSLVDTPEAQELRRLAVVPEKFHGSAKMILGGIAFYKSLLPEWVKPEPVEDLVPVPLKAGVEAEWAIYNEPKGVCVNITPWNAPATISLANAISMLAAGNHVVIKPPELVPTVSAVLRRLCQRYLSGYVWVEEGGKEVVERLIDEGADHVSFTGGGEIAKIVAARCGQMLTPMTLELGGKSPAFVDAGLDEGMLRSIVQEILETKVFKTGQFCCAHDYERRFADLQLQMPSFADSQIRQTKLTLNLKHMIRIGQINCARRISRSRLRFAIVGLWFGVNDFILYFVGTWKLQRTVDSFSSFDDLVMTTSPDGGPVGCGGGCRWGTSGSDGHPAFPRYGLDTAAAEFPDTPTPEPEALARKQRLVLDKAYRYLLDQGFGVLELASPDLDEVPAMARQLADELAIPLGDWLEDALYCWLQEAQQEAKTHRRVRGYLQDDLTWMTLMPPTVLPTKEGAGRGPRYAPEAPLLDGSATGTLKGSLDPDRAALLLVGGRVLCLSLIPVYSADEHICRISQIRA</sequence>
<dbReference type="Pfam" id="PF07727">
    <property type="entry name" value="RVT_2"/>
    <property type="match status" value="1"/>
</dbReference>
<feature type="domain" description="Reverse transcriptase Ty1/copia-type" evidence="6">
    <location>
        <begin position="2"/>
        <end position="123"/>
    </location>
</feature>
<dbReference type="GO" id="GO:0005737">
    <property type="term" value="C:cytoplasm"/>
    <property type="evidence" value="ECO:0007669"/>
    <property type="project" value="TreeGrafter"/>
</dbReference>
<protein>
    <submittedName>
        <fullName evidence="7">Fatty aldehyde dehydrogenase</fullName>
    </submittedName>
</protein>
<dbReference type="PANTHER" id="PTHR43570:SF16">
    <property type="entry name" value="ALDEHYDE DEHYDROGENASE TYPE III, ISOFORM Q"/>
    <property type="match status" value="1"/>
</dbReference>
<dbReference type="InterPro" id="IPR012394">
    <property type="entry name" value="Aldehyde_DH_NAD(P)"/>
</dbReference>
<feature type="active site" evidence="3">
    <location>
        <position position="647"/>
    </location>
</feature>
<evidence type="ECO:0000313" key="8">
    <source>
        <dbReference type="Proteomes" id="UP000186817"/>
    </source>
</evidence>
<dbReference type="InterPro" id="IPR013103">
    <property type="entry name" value="RVT_2"/>
</dbReference>
<evidence type="ECO:0000256" key="1">
    <source>
        <dbReference type="ARBA" id="ARBA00009986"/>
    </source>
</evidence>
<evidence type="ECO:0000259" key="6">
    <source>
        <dbReference type="Pfam" id="PF07727"/>
    </source>
</evidence>
<dbReference type="OrthoDB" id="440325at2759"/>
<proteinExistence type="inferred from homology"/>
<evidence type="ECO:0000256" key="3">
    <source>
        <dbReference type="PROSITE-ProRule" id="PRU10007"/>
    </source>
</evidence>
<dbReference type="EMBL" id="LSRX01001715">
    <property type="protein sequence ID" value="OLP77768.1"/>
    <property type="molecule type" value="Genomic_DNA"/>
</dbReference>
<dbReference type="GO" id="GO:0006081">
    <property type="term" value="P:aldehyde metabolic process"/>
    <property type="evidence" value="ECO:0007669"/>
    <property type="project" value="InterPro"/>
</dbReference>
<gene>
    <name evidence="7" type="primary">ALDH3A2</name>
    <name evidence="7" type="ORF">AK812_SmicGene42137</name>
</gene>
<dbReference type="GO" id="GO:0004029">
    <property type="term" value="F:aldehyde dehydrogenase (NAD+) activity"/>
    <property type="evidence" value="ECO:0007669"/>
    <property type="project" value="TreeGrafter"/>
</dbReference>
<dbReference type="InterPro" id="IPR029510">
    <property type="entry name" value="Ald_DH_CS_GLU"/>
</dbReference>
<dbReference type="InterPro" id="IPR016163">
    <property type="entry name" value="Ald_DH_C"/>
</dbReference>
<name>A0A1Q9C4B9_SYMMI</name>
<accession>A0A1Q9C4B9</accession>
<dbReference type="Proteomes" id="UP000186817">
    <property type="component" value="Unassembled WGS sequence"/>
</dbReference>
<evidence type="ECO:0000256" key="2">
    <source>
        <dbReference type="ARBA" id="ARBA00023002"/>
    </source>
</evidence>
<comment type="caution">
    <text evidence="7">The sequence shown here is derived from an EMBL/GenBank/DDBJ whole genome shotgun (WGS) entry which is preliminary data.</text>
</comment>
<evidence type="ECO:0000313" key="7">
    <source>
        <dbReference type="EMBL" id="OLP77768.1"/>
    </source>
</evidence>
<dbReference type="PANTHER" id="PTHR43570">
    <property type="entry name" value="ALDEHYDE DEHYDROGENASE"/>
    <property type="match status" value="1"/>
</dbReference>
<organism evidence="7 8">
    <name type="scientific">Symbiodinium microadriaticum</name>
    <name type="common">Dinoflagellate</name>
    <name type="synonym">Zooxanthella microadriatica</name>
    <dbReference type="NCBI Taxonomy" id="2951"/>
    <lineage>
        <taxon>Eukaryota</taxon>
        <taxon>Sar</taxon>
        <taxon>Alveolata</taxon>
        <taxon>Dinophyceae</taxon>
        <taxon>Suessiales</taxon>
        <taxon>Symbiodiniaceae</taxon>
        <taxon>Symbiodinium</taxon>
    </lineage>
</organism>
<reference evidence="7 8" key="1">
    <citation type="submission" date="2016-02" db="EMBL/GenBank/DDBJ databases">
        <title>Genome analysis of coral dinoflagellate symbionts highlights evolutionary adaptations to a symbiotic lifestyle.</title>
        <authorList>
            <person name="Aranda M."/>
            <person name="Li Y."/>
            <person name="Liew Y.J."/>
            <person name="Baumgarten S."/>
            <person name="Simakov O."/>
            <person name="Wilson M."/>
            <person name="Piel J."/>
            <person name="Ashoor H."/>
            <person name="Bougouffa S."/>
            <person name="Bajic V.B."/>
            <person name="Ryu T."/>
            <person name="Ravasi T."/>
            <person name="Bayer T."/>
            <person name="Micklem G."/>
            <person name="Kim H."/>
            <person name="Bhak J."/>
            <person name="Lajeunesse T.C."/>
            <person name="Voolstra C.R."/>
        </authorList>
    </citation>
    <scope>NUCLEOTIDE SEQUENCE [LARGE SCALE GENOMIC DNA]</scope>
    <source>
        <strain evidence="7 8">CCMP2467</strain>
    </source>
</reference>
<evidence type="ECO:0000256" key="4">
    <source>
        <dbReference type="RuleBase" id="RU003345"/>
    </source>
</evidence>
<dbReference type="InterPro" id="IPR016161">
    <property type="entry name" value="Ald_DH/histidinol_DH"/>
</dbReference>
<dbReference type="AlphaFoldDB" id="A0A1Q9C4B9"/>
<dbReference type="InterPro" id="IPR016162">
    <property type="entry name" value="Ald_DH_N"/>
</dbReference>
<dbReference type="Gene3D" id="3.40.309.10">
    <property type="entry name" value="Aldehyde Dehydrogenase, Chain A, domain 2"/>
    <property type="match status" value="1"/>
</dbReference>
<dbReference type="Pfam" id="PF00171">
    <property type="entry name" value="Aldedh"/>
    <property type="match status" value="1"/>
</dbReference>